<keyword evidence="3 6" id="KW-0732">Signal</keyword>
<keyword evidence="10" id="KW-1185">Reference proteome</keyword>
<dbReference type="OrthoDB" id="5694214at2"/>
<evidence type="ECO:0000256" key="3">
    <source>
        <dbReference type="ARBA" id="ARBA00022729"/>
    </source>
</evidence>
<dbReference type="GO" id="GO:0009279">
    <property type="term" value="C:cell outer membrane"/>
    <property type="evidence" value="ECO:0007669"/>
    <property type="project" value="UniProtKB-SubCell"/>
</dbReference>
<dbReference type="InterPro" id="IPR033985">
    <property type="entry name" value="SusD-like_N"/>
</dbReference>
<dbReference type="Proteomes" id="UP000540519">
    <property type="component" value="Unassembled WGS sequence"/>
</dbReference>
<dbReference type="InterPro" id="IPR012944">
    <property type="entry name" value="SusD_RagB_dom"/>
</dbReference>
<keyword evidence="5" id="KW-0998">Cell outer membrane</keyword>
<comment type="caution">
    <text evidence="9">The sequence shown here is derived from an EMBL/GenBank/DDBJ whole genome shotgun (WGS) entry which is preliminary data.</text>
</comment>
<feature type="signal peptide" evidence="6">
    <location>
        <begin position="1"/>
        <end position="18"/>
    </location>
</feature>
<dbReference type="PROSITE" id="PS51257">
    <property type="entry name" value="PROKAR_LIPOPROTEIN"/>
    <property type="match status" value="1"/>
</dbReference>
<sequence length="508" mass="56707">MKKIIIFFAFVSLLGVFSCGDQLDLEPLDRVTTNQFYKTRTDFDGAVFASYSSIQDFWGTSTETLGERGEFWKISLAITDDVAADEVNGGSSRDIDNLLLRSNDVPFGAVYTQIYEGIYRANIVIENLDGENELTAEDKTIIGAEAKFLRAWFHFQAMKMFGTPPLALDIRTDINDQARPNATQEELYAAILADLAEAESGLPVEWDGSNTGRVTLWTAKAYIGKVNVWKKDWPAAITALEEVVNSGPYVLVPDYEQLFAYTNENNSESIFEIQYGGPFSDDNLWVFDDTHSEDFKASQGTARGNYWDAAGGAPGGKNGQWVPTQDLVDAYEAGDERLAVTVYQDGDMYYSFDGTRYEIPYDPAWSSSGYTLKKYRGTLNAVVGNSSANGQVDFNNERWFRFAEAKLLYAEALIQGGGDVGLAFDEIDDIRDRAGLGPVDRSLDPMDALMQEKRVELALEPHRYFDITRWGIGAEVFGAAWDDKYNVFPFPLTEIDRSKGLLIQNPGY</sequence>
<evidence type="ECO:0000256" key="5">
    <source>
        <dbReference type="ARBA" id="ARBA00023237"/>
    </source>
</evidence>
<reference evidence="9 10" key="1">
    <citation type="journal article" date="2019" name="Mar. Drugs">
        <title>Comparative Genomics and CAZyme Genome Repertoires of Marine Zobellia amurskyensis KMM 3526(T) and Zobellia laminariae KMM 3676(T).</title>
        <authorList>
            <person name="Chernysheva N."/>
            <person name="Bystritskaya E."/>
            <person name="Stenkova A."/>
            <person name="Golovkin I."/>
            <person name="Nedashkovskaya O."/>
            <person name="Isaeva M."/>
        </authorList>
    </citation>
    <scope>NUCLEOTIDE SEQUENCE [LARGE SCALE GENOMIC DNA]</scope>
    <source>
        <strain evidence="9 10">KMM 3526</strain>
    </source>
</reference>
<name>A0A7X3D2I6_9FLAO</name>
<feature type="chain" id="PRO_5031319303" evidence="6">
    <location>
        <begin position="19"/>
        <end position="508"/>
    </location>
</feature>
<dbReference type="Pfam" id="PF14322">
    <property type="entry name" value="SusD-like_3"/>
    <property type="match status" value="1"/>
</dbReference>
<dbReference type="AlphaFoldDB" id="A0A7X3D2I6"/>
<comment type="subcellular location">
    <subcellularLocation>
        <location evidence="1">Cell outer membrane</location>
    </subcellularLocation>
</comment>
<evidence type="ECO:0000313" key="9">
    <source>
        <dbReference type="EMBL" id="MUH36516.1"/>
    </source>
</evidence>
<organism evidence="9 10">
    <name type="scientific">Zobellia amurskyensis</name>
    <dbReference type="NCBI Taxonomy" id="248905"/>
    <lineage>
        <taxon>Bacteria</taxon>
        <taxon>Pseudomonadati</taxon>
        <taxon>Bacteroidota</taxon>
        <taxon>Flavobacteriia</taxon>
        <taxon>Flavobacteriales</taxon>
        <taxon>Flavobacteriaceae</taxon>
        <taxon>Zobellia</taxon>
    </lineage>
</organism>
<evidence type="ECO:0000256" key="1">
    <source>
        <dbReference type="ARBA" id="ARBA00004442"/>
    </source>
</evidence>
<comment type="similarity">
    <text evidence="2">Belongs to the SusD family.</text>
</comment>
<dbReference type="SUPFAM" id="SSF48452">
    <property type="entry name" value="TPR-like"/>
    <property type="match status" value="1"/>
</dbReference>
<evidence type="ECO:0000256" key="6">
    <source>
        <dbReference type="SAM" id="SignalP"/>
    </source>
</evidence>
<protein>
    <submittedName>
        <fullName evidence="9">RagB/SusD family nutrient uptake outer membrane protein</fullName>
    </submittedName>
</protein>
<feature type="domain" description="RagB/SusD" evidence="7">
    <location>
        <begin position="299"/>
        <end position="482"/>
    </location>
</feature>
<dbReference type="EMBL" id="RCNR01000020">
    <property type="protein sequence ID" value="MUH36516.1"/>
    <property type="molecule type" value="Genomic_DNA"/>
</dbReference>
<dbReference type="InterPro" id="IPR011990">
    <property type="entry name" value="TPR-like_helical_dom_sf"/>
</dbReference>
<evidence type="ECO:0000259" key="8">
    <source>
        <dbReference type="Pfam" id="PF14322"/>
    </source>
</evidence>
<evidence type="ECO:0000313" key="10">
    <source>
        <dbReference type="Proteomes" id="UP000540519"/>
    </source>
</evidence>
<evidence type="ECO:0000256" key="4">
    <source>
        <dbReference type="ARBA" id="ARBA00023136"/>
    </source>
</evidence>
<proteinExistence type="inferred from homology"/>
<accession>A0A7X3D2I6</accession>
<dbReference type="Gene3D" id="1.25.40.390">
    <property type="match status" value="1"/>
</dbReference>
<dbReference type="RefSeq" id="WP_155600063.1">
    <property type="nucleotide sequence ID" value="NZ_RCNR01000020.1"/>
</dbReference>
<evidence type="ECO:0000259" key="7">
    <source>
        <dbReference type="Pfam" id="PF07980"/>
    </source>
</evidence>
<dbReference type="Pfam" id="PF07980">
    <property type="entry name" value="SusD_RagB"/>
    <property type="match status" value="1"/>
</dbReference>
<keyword evidence="4" id="KW-0472">Membrane</keyword>
<feature type="domain" description="SusD-like N-terminal" evidence="8">
    <location>
        <begin position="101"/>
        <end position="226"/>
    </location>
</feature>
<gene>
    <name evidence="9" type="ORF">D9O36_11750</name>
</gene>
<evidence type="ECO:0000256" key="2">
    <source>
        <dbReference type="ARBA" id="ARBA00006275"/>
    </source>
</evidence>